<comment type="caution">
    <text evidence="1">The sequence shown here is derived from an EMBL/GenBank/DDBJ whole genome shotgun (WGS) entry which is preliminary data.</text>
</comment>
<evidence type="ECO:0000313" key="1">
    <source>
        <dbReference type="EMBL" id="CAB1455996.1"/>
    </source>
</evidence>
<accession>A0A9N7VX38</accession>
<gene>
    <name evidence="1" type="ORF">PLEPLA_LOCUS43777</name>
</gene>
<dbReference type="Proteomes" id="UP001153269">
    <property type="component" value="Unassembled WGS sequence"/>
</dbReference>
<sequence length="116" mass="12953">MRRYQEVSVLARPGYLCQSFVMLITRPPHQRFEDSEPRAILQLGQTQAQGNGQPACDSVERQANTGPGVANISRPCLHGNIWPCQARWALRLSACLTKDRAINQAEIAVTRHGLMK</sequence>
<reference evidence="1" key="1">
    <citation type="submission" date="2020-03" db="EMBL/GenBank/DDBJ databases">
        <authorList>
            <person name="Weist P."/>
        </authorList>
    </citation>
    <scope>NUCLEOTIDE SEQUENCE</scope>
</reference>
<keyword evidence="2" id="KW-1185">Reference proteome</keyword>
<protein>
    <submittedName>
        <fullName evidence="1">Uncharacterized protein</fullName>
    </submittedName>
</protein>
<organism evidence="1 2">
    <name type="scientific">Pleuronectes platessa</name>
    <name type="common">European plaice</name>
    <dbReference type="NCBI Taxonomy" id="8262"/>
    <lineage>
        <taxon>Eukaryota</taxon>
        <taxon>Metazoa</taxon>
        <taxon>Chordata</taxon>
        <taxon>Craniata</taxon>
        <taxon>Vertebrata</taxon>
        <taxon>Euteleostomi</taxon>
        <taxon>Actinopterygii</taxon>
        <taxon>Neopterygii</taxon>
        <taxon>Teleostei</taxon>
        <taxon>Neoteleostei</taxon>
        <taxon>Acanthomorphata</taxon>
        <taxon>Carangaria</taxon>
        <taxon>Pleuronectiformes</taxon>
        <taxon>Pleuronectoidei</taxon>
        <taxon>Pleuronectidae</taxon>
        <taxon>Pleuronectes</taxon>
    </lineage>
</organism>
<evidence type="ECO:0000313" key="2">
    <source>
        <dbReference type="Proteomes" id="UP001153269"/>
    </source>
</evidence>
<proteinExistence type="predicted"/>
<dbReference type="EMBL" id="CADEAL010004280">
    <property type="protein sequence ID" value="CAB1455996.1"/>
    <property type="molecule type" value="Genomic_DNA"/>
</dbReference>
<dbReference type="AlphaFoldDB" id="A0A9N7VX38"/>
<name>A0A9N7VX38_PLEPL</name>